<evidence type="ECO:0000313" key="2">
    <source>
        <dbReference type="Proteomes" id="UP001152646"/>
    </source>
</evidence>
<name>A0A9W4JMT3_9EURO</name>
<dbReference type="OrthoDB" id="3428876at2759"/>
<comment type="caution">
    <text evidence="1">The sequence shown here is derived from an EMBL/GenBank/DDBJ whole genome shotgun (WGS) entry which is preliminary data.</text>
</comment>
<protein>
    <submittedName>
        <fullName evidence="1">Uncharacterized protein</fullName>
    </submittedName>
</protein>
<proteinExistence type="predicted"/>
<accession>A0A9W4JMT3</accession>
<evidence type="ECO:0000313" key="1">
    <source>
        <dbReference type="EMBL" id="CAG8408806.1"/>
    </source>
</evidence>
<dbReference type="AlphaFoldDB" id="A0A9W4JMT3"/>
<dbReference type="Proteomes" id="UP001152646">
    <property type="component" value="Unassembled WGS sequence"/>
</dbReference>
<gene>
    <name evidence="1" type="ORF">PSALAMII_LOCUS8939</name>
</gene>
<reference evidence="1" key="1">
    <citation type="submission" date="2021-07" db="EMBL/GenBank/DDBJ databases">
        <authorList>
            <person name="Branca A.L. A."/>
        </authorList>
    </citation>
    <scope>NUCLEOTIDE SEQUENCE</scope>
</reference>
<organism evidence="1 2">
    <name type="scientific">Penicillium salamii</name>
    <dbReference type="NCBI Taxonomy" id="1612424"/>
    <lineage>
        <taxon>Eukaryota</taxon>
        <taxon>Fungi</taxon>
        <taxon>Dikarya</taxon>
        <taxon>Ascomycota</taxon>
        <taxon>Pezizomycotina</taxon>
        <taxon>Eurotiomycetes</taxon>
        <taxon>Eurotiomycetidae</taxon>
        <taxon>Eurotiales</taxon>
        <taxon>Aspergillaceae</taxon>
        <taxon>Penicillium</taxon>
    </lineage>
</organism>
<dbReference type="EMBL" id="CAJVPA010000217">
    <property type="protein sequence ID" value="CAG8408806.1"/>
    <property type="molecule type" value="Genomic_DNA"/>
</dbReference>
<sequence length="271" mass="29513">MTIQSTVEKVDSVAKCLFPTRNDGNVVGEGQTTWDQIDICTCTLPGLTARPLCKPSCPNQGLQRGLGLAAERDDPLCFLATVWARILSEYAEVDFIRIGVCQATGTFTADMAEKSRMEVFTATRIRMDPVSEFLSMDRWSVLPAKQSDYPYFNTGIAVCQDPEVKPDTGLEETVAEGQKSSREEVDEEQCSIMLALNITTSRLSLFYKTSILSTGQAGHMASLLAETMGTLAGDATSGPLTQLALSSGAQQRQIKEWNSQELVQSSAPTIH</sequence>